<dbReference type="Pfam" id="PF00561">
    <property type="entry name" value="Abhydrolase_1"/>
    <property type="match status" value="1"/>
</dbReference>
<evidence type="ECO:0000313" key="6">
    <source>
        <dbReference type="Proteomes" id="UP001384579"/>
    </source>
</evidence>
<comment type="caution">
    <text evidence="5">The sequence shown here is derived from an EMBL/GenBank/DDBJ whole genome shotgun (WGS) entry which is preliminary data.</text>
</comment>
<accession>A0ABU8YQ13</accession>
<evidence type="ECO:0000256" key="3">
    <source>
        <dbReference type="HAMAP-Rule" id="MF_01660"/>
    </source>
</evidence>
<dbReference type="NCBIfam" id="TIGR03695">
    <property type="entry name" value="menH_SHCHC"/>
    <property type="match status" value="1"/>
</dbReference>
<dbReference type="EMBL" id="JBBLXS010000200">
    <property type="protein sequence ID" value="MEK0186291.1"/>
    <property type="molecule type" value="Genomic_DNA"/>
</dbReference>
<keyword evidence="6" id="KW-1185">Reference proteome</keyword>
<protein>
    <recommendedName>
        <fullName evidence="3">Putative 2-succinyl-6-hydroxy-2,4-cyclohexadiene-1-carboxylate synthase</fullName>
        <shortName evidence="3">SHCHC synthase</shortName>
        <ecNumber evidence="3">4.2.99.20</ecNumber>
    </recommendedName>
</protein>
<dbReference type="PANTHER" id="PTHR42916:SF1">
    <property type="entry name" value="PROTEIN PHYLLO, CHLOROPLASTIC"/>
    <property type="match status" value="1"/>
</dbReference>
<sequence>MKHLKKYNIHYSLTGKPTQPIILLLHGFTGKSQDFTPIIALLSRSYYCLAVDLPGHGKTSIMGEETCYNMSNTALALIHLLDDLQIHKCLLLGYSMGGRLALYMTLHFPDRFQKVVLESASPGLKTQKERSHRLESDLHISQKLENSNLKEFLYYWYDRPLFQSLKKSPNFERLIETRLANNPIELAKSLRNMGTGNQPSLWEKLAQNQIPLLLLAGEYDDKFQNINAEIASLCPAAHNKIVSKAGHNIHFENIDEFVAAVRQFYD</sequence>
<comment type="catalytic activity">
    <reaction evidence="3">
        <text>5-enolpyruvoyl-6-hydroxy-2-succinyl-cyclohex-3-ene-1-carboxylate = (1R,6R)-6-hydroxy-2-succinyl-cyclohexa-2,4-diene-1-carboxylate + pyruvate</text>
        <dbReference type="Rhea" id="RHEA:25597"/>
        <dbReference type="ChEBI" id="CHEBI:15361"/>
        <dbReference type="ChEBI" id="CHEBI:58689"/>
        <dbReference type="ChEBI" id="CHEBI:58818"/>
        <dbReference type="EC" id="4.2.99.20"/>
    </reaction>
</comment>
<evidence type="ECO:0000256" key="1">
    <source>
        <dbReference type="ARBA" id="ARBA00022428"/>
    </source>
</evidence>
<evidence type="ECO:0000259" key="4">
    <source>
        <dbReference type="Pfam" id="PF00561"/>
    </source>
</evidence>
<dbReference type="EC" id="4.2.99.20" evidence="3"/>
<dbReference type="PANTHER" id="PTHR42916">
    <property type="entry name" value="2-SUCCINYL-5-ENOLPYRUVYL-6-HYDROXY-3-CYCLOHEXENE-1-CARBOXYLATE SYNTHASE"/>
    <property type="match status" value="1"/>
</dbReference>
<name>A0ABU8YQ13_9CYAN</name>
<keyword evidence="1" id="KW-0474">Menaquinone biosynthesis</keyword>
<dbReference type="Gene3D" id="3.40.50.1820">
    <property type="entry name" value="alpha/beta hydrolase"/>
    <property type="match status" value="1"/>
</dbReference>
<comment type="pathway">
    <text evidence="3">Cofactor biosynthesis; phylloquinone biosynthesis.</text>
</comment>
<proteinExistence type="inferred from homology"/>
<gene>
    <name evidence="3 5" type="primary">menH</name>
    <name evidence="5" type="ORF">WMG39_15735</name>
</gene>
<reference evidence="5 6" key="1">
    <citation type="journal article" date="2020" name="Harmful Algae">
        <title>Molecular and morphological characterization of a novel dihydroanatoxin-a producing Microcoleus species (cyanobacteria) from the Russian River, California, USA.</title>
        <authorList>
            <person name="Conklin K.Y."/>
            <person name="Stancheva R."/>
            <person name="Otten T.G."/>
            <person name="Fadness R."/>
            <person name="Boyer G.L."/>
            <person name="Read B."/>
            <person name="Zhang X."/>
            <person name="Sheath R.G."/>
        </authorList>
    </citation>
    <scope>NUCLEOTIDE SEQUENCE [LARGE SCALE GENOMIC DNA]</scope>
    <source>
        <strain evidence="5 6">PTRS2</strain>
    </source>
</reference>
<dbReference type="Proteomes" id="UP001384579">
    <property type="component" value="Unassembled WGS sequence"/>
</dbReference>
<evidence type="ECO:0000256" key="2">
    <source>
        <dbReference type="ARBA" id="ARBA00023239"/>
    </source>
</evidence>
<dbReference type="PRINTS" id="PR00111">
    <property type="entry name" value="ABHYDROLASE"/>
</dbReference>
<dbReference type="SUPFAM" id="SSF53474">
    <property type="entry name" value="alpha/beta-Hydrolases"/>
    <property type="match status" value="1"/>
</dbReference>
<dbReference type="HAMAP" id="MF_01660">
    <property type="entry name" value="MenH"/>
    <property type="match status" value="1"/>
</dbReference>
<feature type="domain" description="AB hydrolase-1" evidence="4">
    <location>
        <begin position="20"/>
        <end position="253"/>
    </location>
</feature>
<dbReference type="GO" id="GO:0070205">
    <property type="term" value="F:2-succinyl-6-hydroxy-2,4-cyclohexadiene-1-carboxylate synthase activity"/>
    <property type="evidence" value="ECO:0007669"/>
    <property type="project" value="UniProtKB-EC"/>
</dbReference>
<dbReference type="InterPro" id="IPR000073">
    <property type="entry name" value="AB_hydrolase_1"/>
</dbReference>
<comment type="pathway">
    <text evidence="3">Quinol/quinone metabolism; 1,4-dihydroxy-2-naphthoate biosynthesis; 1,4-dihydroxy-2-naphthoate from chorismate: step 3/7.</text>
</comment>
<organism evidence="5 6">
    <name type="scientific">Microcoleus anatoxicus PTRS2</name>
    <dbReference type="NCBI Taxonomy" id="2705321"/>
    <lineage>
        <taxon>Bacteria</taxon>
        <taxon>Bacillati</taxon>
        <taxon>Cyanobacteriota</taxon>
        <taxon>Cyanophyceae</taxon>
        <taxon>Oscillatoriophycideae</taxon>
        <taxon>Oscillatoriales</taxon>
        <taxon>Microcoleaceae</taxon>
        <taxon>Microcoleus</taxon>
        <taxon>Microcoleus anatoxicus</taxon>
    </lineage>
</organism>
<evidence type="ECO:0000313" key="5">
    <source>
        <dbReference type="EMBL" id="MEK0186291.1"/>
    </source>
</evidence>
<comment type="function">
    <text evidence="3">Catalyzes a proton abstraction reaction that results in 2,5-elimination of pyruvate from 2-succinyl-5-enolpyruvyl-6-hydroxy-3-cyclohexene-1-carboxylate (SEPHCHC) and the formation of 2-succinyl-6-hydroxy-2,4-cyclohexadiene-1-carboxylate (SHCHC).</text>
</comment>
<dbReference type="RefSeq" id="WP_340518719.1">
    <property type="nucleotide sequence ID" value="NZ_JBBLXS010000200.1"/>
</dbReference>
<comment type="subunit">
    <text evidence="3">Monomer.</text>
</comment>
<dbReference type="InterPro" id="IPR029058">
    <property type="entry name" value="AB_hydrolase_fold"/>
</dbReference>
<dbReference type="InterPro" id="IPR022485">
    <property type="entry name" value="SHCHC_synthase_MenH"/>
</dbReference>
<comment type="similarity">
    <text evidence="3">Belongs to the AB hydrolase superfamily. MenH family.</text>
</comment>
<keyword evidence="2 3" id="KW-0456">Lyase</keyword>